<dbReference type="EMBL" id="CAFBQG010000144">
    <property type="protein sequence ID" value="CAB5052408.1"/>
    <property type="molecule type" value="Genomic_DNA"/>
</dbReference>
<dbReference type="Pfam" id="PF12225">
    <property type="entry name" value="DUF5981"/>
    <property type="match status" value="1"/>
</dbReference>
<dbReference type="EMBL" id="CAEZYC010000061">
    <property type="protein sequence ID" value="CAB4713264.1"/>
    <property type="molecule type" value="Genomic_DNA"/>
</dbReference>
<evidence type="ECO:0000313" key="6">
    <source>
        <dbReference type="EMBL" id="CAB4805137.1"/>
    </source>
</evidence>
<proteinExistence type="predicted"/>
<dbReference type="EMBL" id="CAESAD010000009">
    <property type="protein sequence ID" value="CAB4342874.1"/>
    <property type="molecule type" value="Genomic_DNA"/>
</dbReference>
<evidence type="ECO:0000313" key="5">
    <source>
        <dbReference type="EMBL" id="CAB4741984.1"/>
    </source>
</evidence>
<evidence type="ECO:0000313" key="8">
    <source>
        <dbReference type="EMBL" id="CAB5016796.1"/>
    </source>
</evidence>
<feature type="domain" description="Methylene-tetrahydrofolate reductase C-terminal-like" evidence="1">
    <location>
        <begin position="4"/>
        <end position="75"/>
    </location>
</feature>
<dbReference type="EMBL" id="CAESAI010000013">
    <property type="protein sequence ID" value="CAB4337405.1"/>
    <property type="molecule type" value="Genomic_DNA"/>
</dbReference>
<evidence type="ECO:0000313" key="4">
    <source>
        <dbReference type="EMBL" id="CAB4713264.1"/>
    </source>
</evidence>
<evidence type="ECO:0000259" key="1">
    <source>
        <dbReference type="Pfam" id="PF12225"/>
    </source>
</evidence>
<evidence type="ECO:0000313" key="9">
    <source>
        <dbReference type="EMBL" id="CAB5052408.1"/>
    </source>
</evidence>
<protein>
    <submittedName>
        <fullName evidence="7">Unannotated protein</fullName>
    </submittedName>
</protein>
<dbReference type="AlphaFoldDB" id="A0A6J7C2K2"/>
<dbReference type="InterPro" id="IPR022026">
    <property type="entry name" value="DUF5981"/>
</dbReference>
<sequence length="132" mass="14864">MTTFIATIEHVVKGPVWGCQDCGQCVLHSTGMTCPMNCPKTLRNGPCGGVRENGHCEVKPEMKCVWLKAYDRTQDWPLPATWKAEYNHLRPPVDNRLKGTSSWKNFITKRDRWTPAGWKSSTDESIASGVEI</sequence>
<dbReference type="EMBL" id="CAEZZD010000017">
    <property type="protein sequence ID" value="CAB4741984.1"/>
    <property type="molecule type" value="Genomic_DNA"/>
</dbReference>
<reference evidence="7" key="1">
    <citation type="submission" date="2020-05" db="EMBL/GenBank/DDBJ databases">
        <authorList>
            <person name="Chiriac C."/>
            <person name="Salcher M."/>
            <person name="Ghai R."/>
            <person name="Kavagutti S V."/>
        </authorList>
    </citation>
    <scope>NUCLEOTIDE SEQUENCE</scope>
</reference>
<gene>
    <name evidence="4" type="ORF">UFOPK2648_01017</name>
    <name evidence="5" type="ORF">UFOPK2824_00204</name>
    <name evidence="6" type="ORF">UFOPK3037_00904</name>
    <name evidence="7" type="ORF">UFOPK3278_01254</name>
    <name evidence="2" type="ORF">UFOPK3406_00698</name>
    <name evidence="3" type="ORF">UFOPK3925_01175</name>
    <name evidence="8" type="ORF">UFOPK4097_00677</name>
    <name evidence="9" type="ORF">UFOPK4301_01063</name>
</gene>
<dbReference type="EMBL" id="CAFBIX010000071">
    <property type="protein sequence ID" value="CAB4850509.1"/>
    <property type="molecule type" value="Genomic_DNA"/>
</dbReference>
<dbReference type="EMBL" id="CAFAAO010000010">
    <property type="protein sequence ID" value="CAB4805137.1"/>
    <property type="molecule type" value="Genomic_DNA"/>
</dbReference>
<evidence type="ECO:0000313" key="3">
    <source>
        <dbReference type="EMBL" id="CAB4342874.1"/>
    </source>
</evidence>
<evidence type="ECO:0000313" key="2">
    <source>
        <dbReference type="EMBL" id="CAB4337405.1"/>
    </source>
</evidence>
<name>A0A6J7C2K2_9ZZZZ</name>
<accession>A0A6J7C2K2</accession>
<organism evidence="7">
    <name type="scientific">freshwater metagenome</name>
    <dbReference type="NCBI Taxonomy" id="449393"/>
    <lineage>
        <taxon>unclassified sequences</taxon>
        <taxon>metagenomes</taxon>
        <taxon>ecological metagenomes</taxon>
    </lineage>
</organism>
<evidence type="ECO:0000313" key="7">
    <source>
        <dbReference type="EMBL" id="CAB4850509.1"/>
    </source>
</evidence>
<dbReference type="EMBL" id="CAFBPK010000008">
    <property type="protein sequence ID" value="CAB5016796.1"/>
    <property type="molecule type" value="Genomic_DNA"/>
</dbReference>